<dbReference type="EMBL" id="BK015962">
    <property type="protein sequence ID" value="DAF87350.1"/>
    <property type="molecule type" value="Genomic_DNA"/>
</dbReference>
<sequence length="142" mass="15538">MATTRTKFQFTDYQMFAALVSIAGEVSPEVIKSALGDNYDPEKHTPENLARKVSHKFHVLKENAAKPKAPSKTAELNKELAEKVAAEFAGGEPFTLNDVMSKHPNEVKTFSKAGVVVNVLLAEKRVRKAAPINNKTAYVIVA</sequence>
<reference evidence="1" key="1">
    <citation type="journal article" date="2021" name="Proc. Natl. Acad. Sci. U.S.A.">
        <title>A Catalog of Tens of Thousands of Viruses from Human Metagenomes Reveals Hidden Associations with Chronic Diseases.</title>
        <authorList>
            <person name="Tisza M.J."/>
            <person name="Buck C.B."/>
        </authorList>
    </citation>
    <scope>NUCLEOTIDE SEQUENCE</scope>
    <source>
        <strain evidence="1">CtnPP24</strain>
    </source>
</reference>
<accession>A0A8S5TYS0</accession>
<evidence type="ECO:0000313" key="1">
    <source>
        <dbReference type="EMBL" id="DAF87350.1"/>
    </source>
</evidence>
<name>A0A8S5TYS0_9CAUD</name>
<proteinExistence type="predicted"/>
<organism evidence="1">
    <name type="scientific">Siphoviridae sp. ctnPP24</name>
    <dbReference type="NCBI Taxonomy" id="2825662"/>
    <lineage>
        <taxon>Viruses</taxon>
        <taxon>Duplodnaviria</taxon>
        <taxon>Heunggongvirae</taxon>
        <taxon>Uroviricota</taxon>
        <taxon>Caudoviricetes</taxon>
    </lineage>
</organism>
<protein>
    <submittedName>
        <fullName evidence="1">Uncharacterized protein</fullName>
    </submittedName>
</protein>